<dbReference type="Pfam" id="PF00145">
    <property type="entry name" value="DNA_methylase"/>
    <property type="match status" value="2"/>
</dbReference>
<dbReference type="AlphaFoldDB" id="A0AAP8NMW4"/>
<dbReference type="RefSeq" id="WP_102735074.1">
    <property type="nucleotide sequence ID" value="NZ_PJKN01000001.1"/>
</dbReference>
<dbReference type="PANTHER" id="PTHR10629">
    <property type="entry name" value="CYTOSINE-SPECIFIC METHYLTRANSFERASE"/>
    <property type="match status" value="1"/>
</dbReference>
<evidence type="ECO:0000256" key="4">
    <source>
        <dbReference type="ARBA" id="ARBA00022691"/>
    </source>
</evidence>
<dbReference type="SUPFAM" id="SSF53335">
    <property type="entry name" value="S-adenosyl-L-methionine-dependent methyltransferases"/>
    <property type="match status" value="1"/>
</dbReference>
<comment type="caution">
    <text evidence="8">The sequence shown here is derived from an EMBL/GenBank/DDBJ whole genome shotgun (WGS) entry which is preliminary data.</text>
</comment>
<dbReference type="PANTHER" id="PTHR10629:SF52">
    <property type="entry name" value="DNA (CYTOSINE-5)-METHYLTRANSFERASE 1"/>
    <property type="match status" value="1"/>
</dbReference>
<dbReference type="InterPro" id="IPR031303">
    <property type="entry name" value="C5_meth_CS"/>
</dbReference>
<comment type="similarity">
    <text evidence="7">Belongs to the class I-like SAM-binding methyltransferase superfamily. C5-methyltransferase family.</text>
</comment>
<dbReference type="GO" id="GO:0032259">
    <property type="term" value="P:methylation"/>
    <property type="evidence" value="ECO:0007669"/>
    <property type="project" value="UniProtKB-KW"/>
</dbReference>
<evidence type="ECO:0000256" key="6">
    <source>
        <dbReference type="ARBA" id="ARBA00047422"/>
    </source>
</evidence>
<accession>A0AAP8NMW4</accession>
<protein>
    <recommendedName>
        <fullName evidence="1">DNA (cytosine-5-)-methyltransferase</fullName>
        <ecNumber evidence="1">2.1.1.37</ecNumber>
    </recommendedName>
</protein>
<dbReference type="Gene3D" id="3.40.50.150">
    <property type="entry name" value="Vaccinia Virus protein VP39"/>
    <property type="match status" value="1"/>
</dbReference>
<proteinExistence type="inferred from homology"/>
<gene>
    <name evidence="8" type="ORF">CXU09_00515</name>
</gene>
<sequence>MSASFPTYQPRLLYIDLFCGAGGVTTGVSRVPGVQVVACVNHDATAIASHAANHPDALHYTEDIRTLDISPIAARVAMLRLRYPDTKVVLWASCECTNFSRAKGGKTRDPDSRSLAEHLYRYIKALQPDYIQIENVTEFLEWGPMLEKDGKLVPDKARKGESFKLWFFHILDMGYSGDWRIFNAADFGAYTSRKRLFVQFGRYGLPLAWPVPTHSRENWKPCRDVLDLDDFGQSIFTRKKPLCDATLRRLTEGIKKFARPQFIFRYMSGPGHVHPLEAPCVTVCTQKNLYLAAGKFMDNYYGQGYATSIHAPVGTLCTKQQKYPVTAIFMASYYSGGGQISATETPCPALTTVPKPRVVQCQFLDQQFGKSKPASLNRPSPAIMTNSHYSVATASFIRAMMRPGVKGLVYPLDKPMKTLLTRDYFYLDTCRYTGCPNYSQDAPGDTEAMLTLKRAMRERGIADICMRPLSIRECLRVMGFPEDYKLCGTQTQQRKFIGNAVEVHMAYEMALSLHNALKNQYTLNQKTA</sequence>
<dbReference type="PROSITE" id="PS00095">
    <property type="entry name" value="C5_MTASE_2"/>
    <property type="match status" value="1"/>
</dbReference>
<dbReference type="Proteomes" id="UP000235914">
    <property type="component" value="Unassembled WGS sequence"/>
</dbReference>
<keyword evidence="5" id="KW-0680">Restriction system</keyword>
<dbReference type="EMBL" id="PJKN01000001">
    <property type="protein sequence ID" value="PNC57597.1"/>
    <property type="molecule type" value="Genomic_DNA"/>
</dbReference>
<dbReference type="Gene3D" id="3.90.120.10">
    <property type="entry name" value="DNA Methylase, subunit A, domain 2"/>
    <property type="match status" value="1"/>
</dbReference>
<evidence type="ECO:0000313" key="8">
    <source>
        <dbReference type="EMBL" id="PNC57597.1"/>
    </source>
</evidence>
<evidence type="ECO:0000256" key="1">
    <source>
        <dbReference type="ARBA" id="ARBA00011975"/>
    </source>
</evidence>
<dbReference type="InterPro" id="IPR001525">
    <property type="entry name" value="C5_MeTfrase"/>
</dbReference>
<dbReference type="GO" id="GO:0003886">
    <property type="term" value="F:DNA (cytosine-5-)-methyltransferase activity"/>
    <property type="evidence" value="ECO:0007669"/>
    <property type="project" value="UniProtKB-EC"/>
</dbReference>
<keyword evidence="3 7" id="KW-0808">Transferase</keyword>
<dbReference type="InterPro" id="IPR050390">
    <property type="entry name" value="C5-Methyltransferase"/>
</dbReference>
<name>A0AAP8NMW4_9BACT</name>
<dbReference type="GO" id="GO:0044027">
    <property type="term" value="P:negative regulation of gene expression via chromosomal CpG island methylation"/>
    <property type="evidence" value="ECO:0007669"/>
    <property type="project" value="TreeGrafter"/>
</dbReference>
<dbReference type="PRINTS" id="PR00105">
    <property type="entry name" value="C5METTRFRASE"/>
</dbReference>
<evidence type="ECO:0000256" key="3">
    <source>
        <dbReference type="ARBA" id="ARBA00022679"/>
    </source>
</evidence>
<reference evidence="8 9" key="1">
    <citation type="journal article" date="2017" name="BMC Genomics">
        <title>Genome sequencing of 39 Akkermansia muciniphila isolates reveals its population structure, genomic and functional diverisity, and global distribution in mammalian gut microbiotas.</title>
        <authorList>
            <person name="Guo X."/>
            <person name="Li S."/>
            <person name="Zhang J."/>
            <person name="Wu F."/>
            <person name="Li X."/>
            <person name="Wu D."/>
            <person name="Zhang M."/>
            <person name="Ou Z."/>
            <person name="Jie Z."/>
            <person name="Yan Q."/>
            <person name="Li P."/>
            <person name="Yi J."/>
            <person name="Peng Y."/>
        </authorList>
    </citation>
    <scope>NUCLEOTIDE SEQUENCE [LARGE SCALE GENOMIC DNA]</scope>
    <source>
        <strain evidence="8 9">GP43</strain>
    </source>
</reference>
<keyword evidence="2 7" id="KW-0489">Methyltransferase</keyword>
<dbReference type="PROSITE" id="PS51679">
    <property type="entry name" value="SAM_MT_C5"/>
    <property type="match status" value="1"/>
</dbReference>
<evidence type="ECO:0000256" key="2">
    <source>
        <dbReference type="ARBA" id="ARBA00022603"/>
    </source>
</evidence>
<dbReference type="EC" id="2.1.1.37" evidence="1"/>
<evidence type="ECO:0000256" key="5">
    <source>
        <dbReference type="ARBA" id="ARBA00022747"/>
    </source>
</evidence>
<keyword evidence="4 7" id="KW-0949">S-adenosyl-L-methionine</keyword>
<dbReference type="InterPro" id="IPR029063">
    <property type="entry name" value="SAM-dependent_MTases_sf"/>
</dbReference>
<organism evidence="8 9">
    <name type="scientific">Akkermansia muciniphila</name>
    <dbReference type="NCBI Taxonomy" id="239935"/>
    <lineage>
        <taxon>Bacteria</taxon>
        <taxon>Pseudomonadati</taxon>
        <taxon>Verrucomicrobiota</taxon>
        <taxon>Verrucomicrobiia</taxon>
        <taxon>Verrucomicrobiales</taxon>
        <taxon>Akkermansiaceae</taxon>
        <taxon>Akkermansia</taxon>
    </lineage>
</organism>
<dbReference type="GO" id="GO:0003677">
    <property type="term" value="F:DNA binding"/>
    <property type="evidence" value="ECO:0007669"/>
    <property type="project" value="TreeGrafter"/>
</dbReference>
<feature type="active site" evidence="7">
    <location>
        <position position="96"/>
    </location>
</feature>
<dbReference type="GO" id="GO:0009307">
    <property type="term" value="P:DNA restriction-modification system"/>
    <property type="evidence" value="ECO:0007669"/>
    <property type="project" value="UniProtKB-KW"/>
</dbReference>
<evidence type="ECO:0000256" key="7">
    <source>
        <dbReference type="PROSITE-ProRule" id="PRU01016"/>
    </source>
</evidence>
<evidence type="ECO:0000313" key="9">
    <source>
        <dbReference type="Proteomes" id="UP000235914"/>
    </source>
</evidence>
<comment type="catalytic activity">
    <reaction evidence="6">
        <text>a 2'-deoxycytidine in DNA + S-adenosyl-L-methionine = a 5-methyl-2'-deoxycytidine in DNA + S-adenosyl-L-homocysteine + H(+)</text>
        <dbReference type="Rhea" id="RHEA:13681"/>
        <dbReference type="Rhea" id="RHEA-COMP:11369"/>
        <dbReference type="Rhea" id="RHEA-COMP:11370"/>
        <dbReference type="ChEBI" id="CHEBI:15378"/>
        <dbReference type="ChEBI" id="CHEBI:57856"/>
        <dbReference type="ChEBI" id="CHEBI:59789"/>
        <dbReference type="ChEBI" id="CHEBI:85452"/>
        <dbReference type="ChEBI" id="CHEBI:85454"/>
        <dbReference type="EC" id="2.1.1.37"/>
    </reaction>
</comment>